<name>A0ABQ9I418_9NEOP</name>
<dbReference type="Gene3D" id="3.60.10.10">
    <property type="entry name" value="Endonuclease/exonuclease/phosphatase"/>
    <property type="match status" value="1"/>
</dbReference>
<accession>A0ABQ9I418</accession>
<proteinExistence type="predicted"/>
<sequence>MLIYETRLRSPLSIFRSFRTGRGTAIYVQEKYCAEGRELHNPGGFDNAEALAVVLTLTFCDSKGGPSNSRPSAIDLTIVSTKLLGIMDWRVHEENWGSDHFPVITSSRLGQAVHRPLYYDYLKLHTESADWRIFVSFVNEHIDELPNVTEDTVLMAYDAFHTFLLSAARHLCQLLILLQQRDVAGPHGGQRNVRKRLHIEFGPQVRNRLGRTFASPFRVQHRHGSYEMPSSHIKRRTPALTDYLVKKWMAYIAPDFVPPISSLILPSFRQRQVSNSTHIWGRDFTDSELQYCLSKTRDSAPGNDAIPLESSYRPIALRSCLTKIFEILIKYKLSWWLEGYKLIRPEQIGFRQGVSSIDALAMLLLLIHLALQNRRILAPLFWI</sequence>
<keyword evidence="2" id="KW-1185">Reference proteome</keyword>
<evidence type="ECO:0008006" key="3">
    <source>
        <dbReference type="Google" id="ProtNLM"/>
    </source>
</evidence>
<dbReference type="Proteomes" id="UP001159363">
    <property type="component" value="Chromosome 3"/>
</dbReference>
<protein>
    <recommendedName>
        <fullName evidence="3">Reverse transcriptase domain-containing protein</fullName>
    </recommendedName>
</protein>
<evidence type="ECO:0000313" key="1">
    <source>
        <dbReference type="EMBL" id="KAJ8891380.1"/>
    </source>
</evidence>
<dbReference type="EMBL" id="JARBHB010000003">
    <property type="protein sequence ID" value="KAJ8891380.1"/>
    <property type="molecule type" value="Genomic_DNA"/>
</dbReference>
<reference evidence="1 2" key="1">
    <citation type="submission" date="2023-02" db="EMBL/GenBank/DDBJ databases">
        <title>LHISI_Scaffold_Assembly.</title>
        <authorList>
            <person name="Stuart O.P."/>
            <person name="Cleave R."/>
            <person name="Magrath M.J.L."/>
            <person name="Mikheyev A.S."/>
        </authorList>
    </citation>
    <scope>NUCLEOTIDE SEQUENCE [LARGE SCALE GENOMIC DNA]</scope>
    <source>
        <strain evidence="1">Daus_M_001</strain>
        <tissue evidence="1">Leg muscle</tissue>
    </source>
</reference>
<comment type="caution">
    <text evidence="1">The sequence shown here is derived from an EMBL/GenBank/DDBJ whole genome shotgun (WGS) entry which is preliminary data.</text>
</comment>
<evidence type="ECO:0000313" key="2">
    <source>
        <dbReference type="Proteomes" id="UP001159363"/>
    </source>
</evidence>
<dbReference type="SUPFAM" id="SSF56219">
    <property type="entry name" value="DNase I-like"/>
    <property type="match status" value="1"/>
</dbReference>
<dbReference type="InterPro" id="IPR036691">
    <property type="entry name" value="Endo/exonu/phosph_ase_sf"/>
</dbReference>
<organism evidence="1 2">
    <name type="scientific">Dryococelus australis</name>
    <dbReference type="NCBI Taxonomy" id="614101"/>
    <lineage>
        <taxon>Eukaryota</taxon>
        <taxon>Metazoa</taxon>
        <taxon>Ecdysozoa</taxon>
        <taxon>Arthropoda</taxon>
        <taxon>Hexapoda</taxon>
        <taxon>Insecta</taxon>
        <taxon>Pterygota</taxon>
        <taxon>Neoptera</taxon>
        <taxon>Polyneoptera</taxon>
        <taxon>Phasmatodea</taxon>
        <taxon>Verophasmatodea</taxon>
        <taxon>Anareolatae</taxon>
        <taxon>Phasmatidae</taxon>
        <taxon>Eurycanthinae</taxon>
        <taxon>Dryococelus</taxon>
    </lineage>
</organism>
<gene>
    <name evidence="1" type="ORF">PR048_010896</name>
</gene>